<dbReference type="InterPro" id="IPR050090">
    <property type="entry name" value="Tyrosine_recombinase_XerCD"/>
</dbReference>
<dbReference type="STRING" id="488538.SAR116_1506"/>
<keyword evidence="7" id="KW-1185">Reference proteome</keyword>
<evidence type="ECO:0000313" key="7">
    <source>
        <dbReference type="Proteomes" id="UP000007460"/>
    </source>
</evidence>
<dbReference type="EC" id="6.1.1.17" evidence="6"/>
<dbReference type="HOGENOM" id="CLU_043523_3_0_5"/>
<sequence length="380" mass="43099">MVWVRLPVYFYKRNDTFYFSRSIPSDLQHRFKKRKIEVSLRTKSESKAAKSAAALSDRLERYWDSLRMEMIYSRELGLRVVKDAKTTTSAQSFSITEALALYHRLKGGGKTKLFFESSERSMRYLTDCLGHEDLATLEISDAGRFRDYLFDRGMSSSSVKRVFSSVRAVINLAIREQGLAVTNVFSGTFIPDDEAKTQRLPIPTEVLLTIQHECMQLDDEPRWLIALISDTGMRLSEACGLLTSDICLDGEMPHIKLVVHPWRRLKTGSSSRQIPLVGTSLWAAQRLVKQGHQFAFPKYSNESKCNANSASAALNKWLNPRVPIGCVMHSFRHSLRDRLRAVECPADIIDAIGGWTTEGVGHQYGEGHSLQVMNGWMKKL</sequence>
<dbReference type="EMBL" id="CP001751">
    <property type="protein sequence ID" value="ADE39749.1"/>
    <property type="molecule type" value="Genomic_DNA"/>
</dbReference>
<dbReference type="InterPro" id="IPR002104">
    <property type="entry name" value="Integrase_catalytic"/>
</dbReference>
<evidence type="ECO:0000256" key="2">
    <source>
        <dbReference type="ARBA" id="ARBA00022908"/>
    </source>
</evidence>
<evidence type="ECO:0000256" key="1">
    <source>
        <dbReference type="ARBA" id="ARBA00008857"/>
    </source>
</evidence>
<dbReference type="InterPro" id="IPR013762">
    <property type="entry name" value="Integrase-like_cat_sf"/>
</dbReference>
<evidence type="ECO:0000256" key="4">
    <source>
        <dbReference type="ARBA" id="ARBA00023172"/>
    </source>
</evidence>
<dbReference type="PROSITE" id="PS51898">
    <property type="entry name" value="TYR_RECOMBINASE"/>
    <property type="match status" value="1"/>
</dbReference>
<dbReference type="Gene3D" id="1.10.150.130">
    <property type="match status" value="1"/>
</dbReference>
<dbReference type="GO" id="GO:0003677">
    <property type="term" value="F:DNA binding"/>
    <property type="evidence" value="ECO:0007669"/>
    <property type="project" value="UniProtKB-KW"/>
</dbReference>
<keyword evidence="3" id="KW-0238">DNA-binding</keyword>
<dbReference type="eggNOG" id="COG0582">
    <property type="taxonomic scope" value="Bacteria"/>
</dbReference>
<reference evidence="6 7" key="1">
    <citation type="journal article" date="2010" name="J. Bacteriol.">
        <title>Complete genome sequence of "Candidatus Puniceispirillum marinum" IMCC1322, a representative of the SAR116 clade in the Alphaproteobacteria.</title>
        <authorList>
            <person name="Oh H.M."/>
            <person name="Kwon K.K."/>
            <person name="Kang I."/>
            <person name="Kang S.G."/>
            <person name="Lee J.H."/>
            <person name="Kim S.J."/>
            <person name="Cho J.C."/>
        </authorList>
    </citation>
    <scope>NUCLEOTIDE SEQUENCE [LARGE SCALE GENOMIC DNA]</scope>
    <source>
        <strain evidence="6 7">IMCC1322</strain>
    </source>
</reference>
<dbReference type="PANTHER" id="PTHR30349:SF64">
    <property type="entry name" value="PROPHAGE INTEGRASE INTD-RELATED"/>
    <property type="match status" value="1"/>
</dbReference>
<dbReference type="AlphaFoldDB" id="D5BU02"/>
<gene>
    <name evidence="6" type="ordered locus">SAR116_1506</name>
</gene>
<keyword evidence="4" id="KW-0233">DNA recombination</keyword>
<dbReference type="InterPro" id="IPR010998">
    <property type="entry name" value="Integrase_recombinase_N"/>
</dbReference>
<organism evidence="6 7">
    <name type="scientific">Puniceispirillum marinum (strain IMCC1322)</name>
    <dbReference type="NCBI Taxonomy" id="488538"/>
    <lineage>
        <taxon>Bacteria</taxon>
        <taxon>Pseudomonadati</taxon>
        <taxon>Pseudomonadota</taxon>
        <taxon>Alphaproteobacteria</taxon>
        <taxon>Candidatus Puniceispirillales</taxon>
        <taxon>Candidatus Puniceispirillaceae</taxon>
        <taxon>Candidatus Puniceispirillum</taxon>
    </lineage>
</organism>
<dbReference type="RefSeq" id="WP_013046376.1">
    <property type="nucleotide sequence ID" value="NC_014010.1"/>
</dbReference>
<accession>D5BU02</accession>
<keyword evidence="6" id="KW-0436">Ligase</keyword>
<proteinExistence type="inferred from homology"/>
<evidence type="ECO:0000313" key="6">
    <source>
        <dbReference type="EMBL" id="ADE39749.1"/>
    </source>
</evidence>
<comment type="similarity">
    <text evidence="1">Belongs to the 'phage' integrase family.</text>
</comment>
<dbReference type="GO" id="GO:0006310">
    <property type="term" value="P:DNA recombination"/>
    <property type="evidence" value="ECO:0007669"/>
    <property type="project" value="UniProtKB-KW"/>
</dbReference>
<dbReference type="InterPro" id="IPR011010">
    <property type="entry name" value="DNA_brk_join_enz"/>
</dbReference>
<evidence type="ECO:0000256" key="3">
    <source>
        <dbReference type="ARBA" id="ARBA00023125"/>
    </source>
</evidence>
<dbReference type="Pfam" id="PF20172">
    <property type="entry name" value="DUF6538"/>
    <property type="match status" value="1"/>
</dbReference>
<dbReference type="Pfam" id="PF00589">
    <property type="entry name" value="Phage_integrase"/>
    <property type="match status" value="1"/>
</dbReference>
<dbReference type="GO" id="GO:0015074">
    <property type="term" value="P:DNA integration"/>
    <property type="evidence" value="ECO:0007669"/>
    <property type="project" value="UniProtKB-KW"/>
</dbReference>
<feature type="domain" description="Tyr recombinase" evidence="5">
    <location>
        <begin position="195"/>
        <end position="380"/>
    </location>
</feature>
<dbReference type="InterPro" id="IPR046668">
    <property type="entry name" value="DUF6538"/>
</dbReference>
<name>D5BU02_PUNMI</name>
<keyword evidence="2" id="KW-0229">DNA integration</keyword>
<protein>
    <submittedName>
        <fullName evidence="6">Phage integrase</fullName>
        <ecNumber evidence="6">6.1.1.17</ecNumber>
    </submittedName>
</protein>
<dbReference type="GO" id="GO:0004818">
    <property type="term" value="F:glutamate-tRNA ligase activity"/>
    <property type="evidence" value="ECO:0007669"/>
    <property type="project" value="UniProtKB-EC"/>
</dbReference>
<evidence type="ECO:0000259" key="5">
    <source>
        <dbReference type="PROSITE" id="PS51898"/>
    </source>
</evidence>
<dbReference type="PANTHER" id="PTHR30349">
    <property type="entry name" value="PHAGE INTEGRASE-RELATED"/>
    <property type="match status" value="1"/>
</dbReference>
<dbReference type="SUPFAM" id="SSF56349">
    <property type="entry name" value="DNA breaking-rejoining enzymes"/>
    <property type="match status" value="1"/>
</dbReference>
<dbReference type="Gene3D" id="1.10.443.10">
    <property type="entry name" value="Intergrase catalytic core"/>
    <property type="match status" value="1"/>
</dbReference>
<dbReference type="Proteomes" id="UP000007460">
    <property type="component" value="Chromosome"/>
</dbReference>
<dbReference type="KEGG" id="apb:SAR116_1506"/>